<keyword evidence="4" id="KW-1185">Reference proteome</keyword>
<name>G7IT43_MEDTR</name>
<proteinExistence type="predicted"/>
<reference evidence="3" key="3">
    <citation type="submission" date="2015-04" db="UniProtKB">
        <authorList>
            <consortium name="EnsemblPlants"/>
        </authorList>
    </citation>
    <scope>IDENTIFICATION</scope>
    <source>
        <strain evidence="3">cv. Jemalong A17</strain>
    </source>
</reference>
<evidence type="ECO:0000313" key="3">
    <source>
        <dbReference type="EnsemblPlants" id="AES66136"/>
    </source>
</evidence>
<sequence>MMTKERRQRRQRSGYNTEEMTRRRTKWREHDVGMPRKPSRSPSSTGKCRNCKAGRCDPGSNPGPHSCV</sequence>
<dbReference type="EMBL" id="CM001218">
    <property type="protein sequence ID" value="AES66136.1"/>
    <property type="molecule type" value="Genomic_DNA"/>
</dbReference>
<feature type="region of interest" description="Disordered" evidence="1">
    <location>
        <begin position="1"/>
        <end position="68"/>
    </location>
</feature>
<dbReference type="AlphaFoldDB" id="G7IT43"/>
<evidence type="ECO:0000313" key="4">
    <source>
        <dbReference type="Proteomes" id="UP000002051"/>
    </source>
</evidence>
<dbReference type="Proteomes" id="UP000002051">
    <property type="component" value="Chromosome 2"/>
</dbReference>
<protein>
    <submittedName>
        <fullName evidence="2 3">Uncharacterized protein</fullName>
    </submittedName>
</protein>
<reference evidence="2 4" key="1">
    <citation type="journal article" date="2011" name="Nature">
        <title>The Medicago genome provides insight into the evolution of rhizobial symbioses.</title>
        <authorList>
            <person name="Young N.D."/>
            <person name="Debelle F."/>
            <person name="Oldroyd G.E."/>
            <person name="Geurts R."/>
            <person name="Cannon S.B."/>
            <person name="Udvardi M.K."/>
            <person name="Benedito V.A."/>
            <person name="Mayer K.F."/>
            <person name="Gouzy J."/>
            <person name="Schoof H."/>
            <person name="Van de Peer Y."/>
            <person name="Proost S."/>
            <person name="Cook D.R."/>
            <person name="Meyers B.C."/>
            <person name="Spannagl M."/>
            <person name="Cheung F."/>
            <person name="De Mita S."/>
            <person name="Krishnakumar V."/>
            <person name="Gundlach H."/>
            <person name="Zhou S."/>
            <person name="Mudge J."/>
            <person name="Bharti A.K."/>
            <person name="Murray J.D."/>
            <person name="Naoumkina M.A."/>
            <person name="Rosen B."/>
            <person name="Silverstein K.A."/>
            <person name="Tang H."/>
            <person name="Rombauts S."/>
            <person name="Zhao P.X."/>
            <person name="Zhou P."/>
            <person name="Barbe V."/>
            <person name="Bardou P."/>
            <person name="Bechner M."/>
            <person name="Bellec A."/>
            <person name="Berger A."/>
            <person name="Berges H."/>
            <person name="Bidwell S."/>
            <person name="Bisseling T."/>
            <person name="Choisne N."/>
            <person name="Couloux A."/>
            <person name="Denny R."/>
            <person name="Deshpande S."/>
            <person name="Dai X."/>
            <person name="Doyle J.J."/>
            <person name="Dudez A.M."/>
            <person name="Farmer A.D."/>
            <person name="Fouteau S."/>
            <person name="Franken C."/>
            <person name="Gibelin C."/>
            <person name="Gish J."/>
            <person name="Goldstein S."/>
            <person name="Gonzalez A.J."/>
            <person name="Green P.J."/>
            <person name="Hallab A."/>
            <person name="Hartog M."/>
            <person name="Hua A."/>
            <person name="Humphray S.J."/>
            <person name="Jeong D.H."/>
            <person name="Jing Y."/>
            <person name="Jocker A."/>
            <person name="Kenton S.M."/>
            <person name="Kim D.J."/>
            <person name="Klee K."/>
            <person name="Lai H."/>
            <person name="Lang C."/>
            <person name="Lin S."/>
            <person name="Macmil S.L."/>
            <person name="Magdelenat G."/>
            <person name="Matthews L."/>
            <person name="McCorrison J."/>
            <person name="Monaghan E.L."/>
            <person name="Mun J.H."/>
            <person name="Najar F.Z."/>
            <person name="Nicholson C."/>
            <person name="Noirot C."/>
            <person name="O'Bleness M."/>
            <person name="Paule C.R."/>
            <person name="Poulain J."/>
            <person name="Prion F."/>
            <person name="Qin B."/>
            <person name="Qu C."/>
            <person name="Retzel E.F."/>
            <person name="Riddle C."/>
            <person name="Sallet E."/>
            <person name="Samain S."/>
            <person name="Samson N."/>
            <person name="Sanders I."/>
            <person name="Saurat O."/>
            <person name="Scarpelli C."/>
            <person name="Schiex T."/>
            <person name="Segurens B."/>
            <person name="Severin A.J."/>
            <person name="Sherrier D.J."/>
            <person name="Shi R."/>
            <person name="Sims S."/>
            <person name="Singer S.R."/>
            <person name="Sinharoy S."/>
            <person name="Sterck L."/>
            <person name="Viollet A."/>
            <person name="Wang B.B."/>
            <person name="Wang K."/>
            <person name="Wang M."/>
            <person name="Wang X."/>
            <person name="Warfsmann J."/>
            <person name="Weissenbach J."/>
            <person name="White D.D."/>
            <person name="White J.D."/>
            <person name="Wiley G.B."/>
            <person name="Wincker P."/>
            <person name="Xing Y."/>
            <person name="Yang L."/>
            <person name="Yao Z."/>
            <person name="Ying F."/>
            <person name="Zhai J."/>
            <person name="Zhou L."/>
            <person name="Zuber A."/>
            <person name="Denarie J."/>
            <person name="Dixon R.A."/>
            <person name="May G.D."/>
            <person name="Schwartz D.C."/>
            <person name="Rogers J."/>
            <person name="Quetier F."/>
            <person name="Town C.D."/>
            <person name="Roe B.A."/>
        </authorList>
    </citation>
    <scope>NUCLEOTIDE SEQUENCE [LARGE SCALE GENOMIC DNA]</scope>
    <source>
        <strain evidence="2">A17</strain>
        <strain evidence="3 4">cv. Jemalong A17</strain>
    </source>
</reference>
<accession>G7IT43</accession>
<dbReference type="EnsemblPlants" id="AES66136">
    <property type="protein sequence ID" value="AES66136"/>
    <property type="gene ID" value="MTR_2g062910"/>
</dbReference>
<dbReference type="HOGENOM" id="CLU_2797738_0_0_1"/>
<feature type="compositionally biased region" description="Basic residues" evidence="1">
    <location>
        <begin position="1"/>
        <end position="12"/>
    </location>
</feature>
<evidence type="ECO:0000256" key="1">
    <source>
        <dbReference type="SAM" id="MobiDB-lite"/>
    </source>
</evidence>
<gene>
    <name evidence="2" type="ordered locus">MTR_2g062910</name>
</gene>
<organism evidence="2 4">
    <name type="scientific">Medicago truncatula</name>
    <name type="common">Barrel medic</name>
    <name type="synonym">Medicago tribuloides</name>
    <dbReference type="NCBI Taxonomy" id="3880"/>
    <lineage>
        <taxon>Eukaryota</taxon>
        <taxon>Viridiplantae</taxon>
        <taxon>Streptophyta</taxon>
        <taxon>Embryophyta</taxon>
        <taxon>Tracheophyta</taxon>
        <taxon>Spermatophyta</taxon>
        <taxon>Magnoliopsida</taxon>
        <taxon>eudicotyledons</taxon>
        <taxon>Gunneridae</taxon>
        <taxon>Pentapetalae</taxon>
        <taxon>rosids</taxon>
        <taxon>fabids</taxon>
        <taxon>Fabales</taxon>
        <taxon>Fabaceae</taxon>
        <taxon>Papilionoideae</taxon>
        <taxon>50 kb inversion clade</taxon>
        <taxon>NPAAA clade</taxon>
        <taxon>Hologalegina</taxon>
        <taxon>IRL clade</taxon>
        <taxon>Trifolieae</taxon>
        <taxon>Medicago</taxon>
    </lineage>
</organism>
<reference evidence="2 4" key="2">
    <citation type="journal article" date="2014" name="BMC Genomics">
        <title>An improved genome release (version Mt4.0) for the model legume Medicago truncatula.</title>
        <authorList>
            <person name="Tang H."/>
            <person name="Krishnakumar V."/>
            <person name="Bidwell S."/>
            <person name="Rosen B."/>
            <person name="Chan A."/>
            <person name="Zhou S."/>
            <person name="Gentzbittel L."/>
            <person name="Childs K.L."/>
            <person name="Yandell M."/>
            <person name="Gundlach H."/>
            <person name="Mayer K.F."/>
            <person name="Schwartz D.C."/>
            <person name="Town C.D."/>
        </authorList>
    </citation>
    <scope>GENOME REANNOTATION</scope>
    <source>
        <strain evidence="3 4">cv. Jemalong A17</strain>
    </source>
</reference>
<dbReference type="PaxDb" id="3880-AES66136"/>
<evidence type="ECO:0000313" key="2">
    <source>
        <dbReference type="EMBL" id="AES66136.1"/>
    </source>
</evidence>